<feature type="transmembrane region" description="Helical" evidence="16">
    <location>
        <begin position="244"/>
        <end position="272"/>
    </location>
</feature>
<keyword evidence="5 16" id="KW-1133">Transmembrane helix</keyword>
<evidence type="ECO:0000256" key="6">
    <source>
        <dbReference type="ARBA" id="ARBA00023018"/>
    </source>
</evidence>
<dbReference type="SUPFAM" id="SSF90112">
    <property type="entry name" value="Neurotransmitter-gated ion-channel transmembrane pore"/>
    <property type="match status" value="1"/>
</dbReference>
<evidence type="ECO:0000256" key="12">
    <source>
        <dbReference type="ARBA" id="ARBA00023257"/>
    </source>
</evidence>
<accession>A0A1D1VUB3</accession>
<dbReference type="PRINTS" id="PR00254">
    <property type="entry name" value="NICOTINICR"/>
</dbReference>
<evidence type="ECO:0000313" key="20">
    <source>
        <dbReference type="EMBL" id="GAV05087.1"/>
    </source>
</evidence>
<dbReference type="SUPFAM" id="SSF63712">
    <property type="entry name" value="Nicotinic receptor ligand binding domain-like"/>
    <property type="match status" value="1"/>
</dbReference>
<keyword evidence="9" id="KW-1015">Disulfide bond</keyword>
<proteinExistence type="inferred from homology"/>
<dbReference type="InterPro" id="IPR036719">
    <property type="entry name" value="Neuro-gated_channel_TM_sf"/>
</dbReference>
<evidence type="ECO:0000256" key="3">
    <source>
        <dbReference type="ARBA" id="ARBA00022475"/>
    </source>
</evidence>
<dbReference type="InterPro" id="IPR006201">
    <property type="entry name" value="Neur_channel"/>
</dbReference>
<feature type="compositionally biased region" description="Polar residues" evidence="17">
    <location>
        <begin position="388"/>
        <end position="416"/>
    </location>
</feature>
<name>A0A1D1VUB3_RAMVA</name>
<dbReference type="InterPro" id="IPR036734">
    <property type="entry name" value="Neur_chan_lig-bd_sf"/>
</dbReference>
<evidence type="ECO:0000256" key="9">
    <source>
        <dbReference type="ARBA" id="ARBA00023157"/>
    </source>
</evidence>
<evidence type="ECO:0000256" key="16">
    <source>
        <dbReference type="RuleBase" id="RU000687"/>
    </source>
</evidence>
<evidence type="ECO:0000256" key="15">
    <source>
        <dbReference type="ARBA" id="ARBA00034104"/>
    </source>
</evidence>
<feature type="transmembrane region" description="Helical" evidence="16">
    <location>
        <begin position="530"/>
        <end position="548"/>
    </location>
</feature>
<dbReference type="InterPro" id="IPR006029">
    <property type="entry name" value="Neurotrans-gated_channel_TM"/>
</dbReference>
<evidence type="ECO:0000256" key="13">
    <source>
        <dbReference type="ARBA" id="ARBA00023286"/>
    </source>
</evidence>
<dbReference type="PRINTS" id="PR00252">
    <property type="entry name" value="NRIONCHANNEL"/>
</dbReference>
<evidence type="ECO:0000256" key="11">
    <source>
        <dbReference type="ARBA" id="ARBA00023180"/>
    </source>
</evidence>
<evidence type="ECO:0000256" key="1">
    <source>
        <dbReference type="ARBA" id="ARBA00009237"/>
    </source>
</evidence>
<keyword evidence="3" id="KW-1003">Cell membrane</keyword>
<dbReference type="InterPro" id="IPR006202">
    <property type="entry name" value="Neur_chan_lig-bd"/>
</dbReference>
<keyword evidence="4 16" id="KW-0812">Transmembrane</keyword>
<evidence type="ECO:0000256" key="8">
    <source>
        <dbReference type="ARBA" id="ARBA00023136"/>
    </source>
</evidence>
<keyword evidence="8 16" id="KW-0472">Membrane</keyword>
<dbReference type="OrthoDB" id="5975154at2759"/>
<keyword evidence="21" id="KW-1185">Reference proteome</keyword>
<dbReference type="GO" id="GO:0045211">
    <property type="term" value="C:postsynaptic membrane"/>
    <property type="evidence" value="ECO:0007669"/>
    <property type="project" value="UniProtKB-SubCell"/>
</dbReference>
<protein>
    <recommendedName>
        <fullName evidence="22">Neurotransmitter-gated ion-channel ligand-binding domain-containing protein</fullName>
    </recommendedName>
</protein>
<dbReference type="STRING" id="947166.A0A1D1VUB3"/>
<evidence type="ECO:0000256" key="2">
    <source>
        <dbReference type="ARBA" id="ARBA00022448"/>
    </source>
</evidence>
<dbReference type="InterPro" id="IPR038050">
    <property type="entry name" value="Neuro_actylchol_rec"/>
</dbReference>
<evidence type="ECO:0000259" key="19">
    <source>
        <dbReference type="Pfam" id="PF02932"/>
    </source>
</evidence>
<keyword evidence="14 16" id="KW-0407">Ion channel</keyword>
<keyword evidence="2 16" id="KW-0813">Transport</keyword>
<comment type="caution">
    <text evidence="20">The sequence shown here is derived from an EMBL/GenBank/DDBJ whole genome shotgun (WGS) entry which is preliminary data.</text>
</comment>
<dbReference type="Pfam" id="PF02932">
    <property type="entry name" value="Neur_chan_memb"/>
    <property type="match status" value="1"/>
</dbReference>
<sequence>MDPDSERKIRNLIESNWVVGCASLFAGSANEEQAQLVRDLFRNYNPLLRPVLEENQTVTISFSMSLTLIIYLNERHQVLKTNGYTVLEWHDPQLSWDIGDYGGTTAIRMPVEKVWTPDVVLLTNTDGKFGPSYKSNAVIYSAGIVNWMPPFIYKSSCQVEVKNFPFDQQECVMRFSSWTYTALEVDLQPKQIVVDVTNYMPGGIWDLVDARIHRMAYDMHGHSHSYDSYGRVDILVTIVMRRKALFYTVNLLIPTVLISFMTVFVFLLPTVAGEKTTLTISLTLSIVVFLLLVSKILPPANAMPLISKFLLFTFAMNLISVTMTVITINVNYRGPKTHDMNWFLRAVFLKFLPKVFLMKRPPKRFIKRRIKQRTKILACEVWQPLYTDQSGSTDPNRSRGTNLSRSAPFSATTFTDRSALPGPSRARQATPSRTLPFSLSLSPRLPLGHVTFEPSVSAVTTPEPPSAPIVHFDDCEPDCDLDVEPRSSHHPDRLSVVGAVDYIAGHLERNDRIKEIEEDWRFMALVIDRVLLWIFFWITCAGSVAILMDSEHLFTHIDESATVRRLSAMLR</sequence>
<feature type="transmembrane region" description="Helical" evidence="16">
    <location>
        <begin position="342"/>
        <end position="359"/>
    </location>
</feature>
<evidence type="ECO:0000259" key="18">
    <source>
        <dbReference type="Pfam" id="PF02931"/>
    </source>
</evidence>
<dbReference type="InterPro" id="IPR002394">
    <property type="entry name" value="Nicotinic_acetylcholine_rcpt"/>
</dbReference>
<dbReference type="FunFam" id="2.70.170.10:FF:000016">
    <property type="entry name" value="Nicotinic acetylcholine receptor subunit"/>
    <property type="match status" value="1"/>
</dbReference>
<feature type="domain" description="Neurotransmitter-gated ion-channel transmembrane" evidence="19">
    <location>
        <begin position="251"/>
        <end position="546"/>
    </location>
</feature>
<evidence type="ECO:0000313" key="21">
    <source>
        <dbReference type="Proteomes" id="UP000186922"/>
    </source>
</evidence>
<evidence type="ECO:0000256" key="5">
    <source>
        <dbReference type="ARBA" id="ARBA00022989"/>
    </source>
</evidence>
<evidence type="ECO:0000256" key="10">
    <source>
        <dbReference type="ARBA" id="ARBA00023170"/>
    </source>
</evidence>
<dbReference type="Gene3D" id="1.20.58.390">
    <property type="entry name" value="Neurotransmitter-gated ion-channel transmembrane domain"/>
    <property type="match status" value="2"/>
</dbReference>
<comment type="subcellular location">
    <subcellularLocation>
        <location evidence="15">Postsynaptic cell membrane</location>
        <topology evidence="15">Multi-pass membrane protein</topology>
    </subcellularLocation>
</comment>
<keyword evidence="10" id="KW-0675">Receptor</keyword>
<dbReference type="AlphaFoldDB" id="A0A1D1VUB3"/>
<keyword evidence="7 16" id="KW-0406">Ion transport</keyword>
<gene>
    <name evidence="20" type="primary">RvY_15267</name>
    <name evidence="20" type="synonym">RvY_15267.1</name>
    <name evidence="20" type="ORF">RvY_15267-1</name>
</gene>
<reference evidence="20 21" key="1">
    <citation type="journal article" date="2016" name="Nat. Commun.">
        <title>Extremotolerant tardigrade genome and improved radiotolerance of human cultured cells by tardigrade-unique protein.</title>
        <authorList>
            <person name="Hashimoto T."/>
            <person name="Horikawa D.D."/>
            <person name="Saito Y."/>
            <person name="Kuwahara H."/>
            <person name="Kozuka-Hata H."/>
            <person name="Shin-I T."/>
            <person name="Minakuchi Y."/>
            <person name="Ohishi K."/>
            <person name="Motoyama A."/>
            <person name="Aizu T."/>
            <person name="Enomoto A."/>
            <person name="Kondo K."/>
            <person name="Tanaka S."/>
            <person name="Hara Y."/>
            <person name="Koshikawa S."/>
            <person name="Sagara H."/>
            <person name="Miura T."/>
            <person name="Yokobori S."/>
            <person name="Miyagawa K."/>
            <person name="Suzuki Y."/>
            <person name="Kubo T."/>
            <person name="Oyama M."/>
            <person name="Kohara Y."/>
            <person name="Fujiyama A."/>
            <person name="Arakawa K."/>
            <person name="Katayama T."/>
            <person name="Toyoda A."/>
            <person name="Kunieda T."/>
        </authorList>
    </citation>
    <scope>NUCLEOTIDE SEQUENCE [LARGE SCALE GENOMIC DNA]</scope>
    <source>
        <strain evidence="20 21">YOKOZUNA-1</strain>
    </source>
</reference>
<dbReference type="GO" id="GO:0004888">
    <property type="term" value="F:transmembrane signaling receptor activity"/>
    <property type="evidence" value="ECO:0007669"/>
    <property type="project" value="InterPro"/>
</dbReference>
<comment type="similarity">
    <text evidence="1">Belongs to the ligand-gated ion channel (TC 1.A.9) family. Acetylcholine receptor (TC 1.A.9.1) subfamily.</text>
</comment>
<dbReference type="InterPro" id="IPR018000">
    <property type="entry name" value="Neurotransmitter_ion_chnl_CS"/>
</dbReference>
<feature type="domain" description="Neurotransmitter-gated ion-channel ligand-binding" evidence="18">
    <location>
        <begin position="34"/>
        <end position="243"/>
    </location>
</feature>
<keyword evidence="12" id="KW-0628">Postsynaptic cell membrane</keyword>
<evidence type="ECO:0000256" key="14">
    <source>
        <dbReference type="ARBA" id="ARBA00023303"/>
    </source>
</evidence>
<feature type="transmembrane region" description="Helical" evidence="16">
    <location>
        <begin position="278"/>
        <end position="297"/>
    </location>
</feature>
<dbReference type="GO" id="GO:0022848">
    <property type="term" value="F:acetylcholine-gated monoatomic cation-selective channel activity"/>
    <property type="evidence" value="ECO:0007669"/>
    <property type="project" value="InterPro"/>
</dbReference>
<dbReference type="FunFam" id="1.20.58.390:FF:000038">
    <property type="entry name" value="Acetylcholine receptor subunit beta-like 1"/>
    <property type="match status" value="1"/>
</dbReference>
<evidence type="ECO:0008006" key="22">
    <source>
        <dbReference type="Google" id="ProtNLM"/>
    </source>
</evidence>
<feature type="transmembrane region" description="Helical" evidence="16">
    <location>
        <begin position="309"/>
        <end position="330"/>
    </location>
</feature>
<keyword evidence="6" id="KW-0770">Synapse</keyword>
<dbReference type="Pfam" id="PF02931">
    <property type="entry name" value="Neur_chan_LBD"/>
    <property type="match status" value="1"/>
</dbReference>
<evidence type="ECO:0000256" key="7">
    <source>
        <dbReference type="ARBA" id="ARBA00023065"/>
    </source>
</evidence>
<dbReference type="CDD" id="cd19064">
    <property type="entry name" value="LGIC_TM_nAChR"/>
    <property type="match status" value="1"/>
</dbReference>
<dbReference type="EMBL" id="BDGG01000011">
    <property type="protein sequence ID" value="GAV05087.1"/>
    <property type="molecule type" value="Genomic_DNA"/>
</dbReference>
<evidence type="ECO:0000256" key="17">
    <source>
        <dbReference type="SAM" id="MobiDB-lite"/>
    </source>
</evidence>
<dbReference type="Gene3D" id="2.70.170.10">
    <property type="entry name" value="Neurotransmitter-gated ion-channel ligand-binding domain"/>
    <property type="match status" value="1"/>
</dbReference>
<evidence type="ECO:0000256" key="4">
    <source>
        <dbReference type="ARBA" id="ARBA00022692"/>
    </source>
</evidence>
<dbReference type="PANTHER" id="PTHR18945">
    <property type="entry name" value="NEUROTRANSMITTER GATED ION CHANNEL"/>
    <property type="match status" value="1"/>
</dbReference>
<keyword evidence="13" id="KW-1071">Ligand-gated ion channel</keyword>
<feature type="region of interest" description="Disordered" evidence="17">
    <location>
        <begin position="388"/>
        <end position="433"/>
    </location>
</feature>
<organism evidence="20 21">
    <name type="scientific">Ramazzottius varieornatus</name>
    <name type="common">Water bear</name>
    <name type="synonym">Tardigrade</name>
    <dbReference type="NCBI Taxonomy" id="947166"/>
    <lineage>
        <taxon>Eukaryota</taxon>
        <taxon>Metazoa</taxon>
        <taxon>Ecdysozoa</taxon>
        <taxon>Tardigrada</taxon>
        <taxon>Eutardigrada</taxon>
        <taxon>Parachela</taxon>
        <taxon>Hypsibioidea</taxon>
        <taxon>Ramazzottiidae</taxon>
        <taxon>Ramazzottius</taxon>
    </lineage>
</organism>
<keyword evidence="11" id="KW-0325">Glycoprotein</keyword>
<dbReference type="Proteomes" id="UP000186922">
    <property type="component" value="Unassembled WGS sequence"/>
</dbReference>
<dbReference type="PROSITE" id="PS00236">
    <property type="entry name" value="NEUROTR_ION_CHANNEL"/>
    <property type="match status" value="1"/>
</dbReference>